<dbReference type="InterPro" id="IPR001818">
    <property type="entry name" value="Pept_M10_metallopeptidase"/>
</dbReference>
<feature type="binding site" evidence="7">
    <location>
        <position position="119"/>
    </location>
    <ligand>
        <name>Ca(2+)</name>
        <dbReference type="ChEBI" id="CHEBI:29108"/>
        <label>3</label>
    </ligand>
</feature>
<dbReference type="SUPFAM" id="SSF55486">
    <property type="entry name" value="Metalloproteases ('zincins'), catalytic domain"/>
    <property type="match status" value="1"/>
</dbReference>
<comment type="similarity">
    <text evidence="1">Belongs to the peptidase M10A family.</text>
</comment>
<keyword evidence="11" id="KW-1185">Reference proteome</keyword>
<dbReference type="InterPro" id="IPR033739">
    <property type="entry name" value="M10A_MMP"/>
</dbReference>
<feature type="binding site" evidence="7">
    <location>
        <position position="107"/>
    </location>
    <ligand>
        <name>Zn(2+)</name>
        <dbReference type="ChEBI" id="CHEBI:29105"/>
        <label>1</label>
    </ligand>
</feature>
<dbReference type="SMART" id="SM00235">
    <property type="entry name" value="ZnMc"/>
    <property type="match status" value="1"/>
</dbReference>
<dbReference type="GO" id="GO:0005615">
    <property type="term" value="C:extracellular space"/>
    <property type="evidence" value="ECO:0000318"/>
    <property type="project" value="GO_Central"/>
</dbReference>
<comment type="cofactor">
    <cofactor evidence="7">
        <name>Ca(2+)</name>
        <dbReference type="ChEBI" id="CHEBI:29108"/>
    </cofactor>
    <text evidence="7">Can bind about 5 Ca(2+) ions per subunit.</text>
</comment>
<dbReference type="GO" id="GO:0031012">
    <property type="term" value="C:extracellular matrix"/>
    <property type="evidence" value="ECO:0007669"/>
    <property type="project" value="InterPro"/>
</dbReference>
<dbReference type="GO" id="GO:0006508">
    <property type="term" value="P:proteolysis"/>
    <property type="evidence" value="ECO:0007669"/>
    <property type="project" value="UniProtKB-KW"/>
</dbReference>
<evidence type="ECO:0000313" key="11">
    <source>
        <dbReference type="Proteomes" id="UP000001940"/>
    </source>
</evidence>
<feature type="binding site" evidence="7">
    <location>
        <position position="92"/>
    </location>
    <ligand>
        <name>Zn(2+)</name>
        <dbReference type="ChEBI" id="CHEBI:29105"/>
        <label>1</label>
    </ligand>
</feature>
<evidence type="ECO:0000256" key="7">
    <source>
        <dbReference type="PIRSR" id="PIRSR621190-2"/>
    </source>
</evidence>
<evidence type="ECO:0000256" key="6">
    <source>
        <dbReference type="PIRSR" id="PIRSR621190-1"/>
    </source>
</evidence>
<dbReference type="GO" id="GO:0030198">
    <property type="term" value="P:extracellular matrix organization"/>
    <property type="evidence" value="ECO:0000318"/>
    <property type="project" value="GO_Central"/>
</dbReference>
<dbReference type="OrthoDB" id="406838at2759"/>
<feature type="binding site" evidence="7">
    <location>
        <position position="122"/>
    </location>
    <ligand>
        <name>Ca(2+)</name>
        <dbReference type="ChEBI" id="CHEBI:29108"/>
        <label>3</label>
    </ligand>
</feature>
<dbReference type="CTD" id="13188188"/>
<dbReference type="KEGG" id="cel:CELE_Y50D7A.13"/>
<feature type="binding site" evidence="7">
    <location>
        <position position="82"/>
    </location>
    <ligand>
        <name>Ca(2+)</name>
        <dbReference type="ChEBI" id="CHEBI:29108"/>
        <label>2</label>
    </ligand>
</feature>
<dbReference type="PANTHER" id="PTHR10201">
    <property type="entry name" value="MATRIX METALLOPROTEINASE"/>
    <property type="match status" value="1"/>
</dbReference>
<keyword evidence="3 7" id="KW-0479">Metal-binding</keyword>
<dbReference type="GeneID" id="13188188"/>
<dbReference type="GO" id="GO:0008270">
    <property type="term" value="F:zinc ion binding"/>
    <property type="evidence" value="ECO:0007669"/>
    <property type="project" value="InterPro"/>
</dbReference>
<keyword evidence="4" id="KW-0378">Hydrolase</keyword>
<feature type="active site" evidence="6">
    <location>
        <position position="148"/>
    </location>
</feature>
<dbReference type="GO" id="GO:0004222">
    <property type="term" value="F:metalloendopeptidase activity"/>
    <property type="evidence" value="ECO:0000318"/>
    <property type="project" value="GO_Central"/>
</dbReference>
<dbReference type="WormBase" id="Y50D7A.13a">
    <property type="protein sequence ID" value="CE50830"/>
    <property type="gene ID" value="WBGene00194737"/>
</dbReference>
<name>A0A0K3ARD1_CAEEL</name>
<dbReference type="InterPro" id="IPR024079">
    <property type="entry name" value="MetalloPept_cat_dom_sf"/>
</dbReference>
<feature type="binding site" evidence="7">
    <location>
        <position position="147"/>
    </location>
    <ligand>
        <name>Zn(2+)</name>
        <dbReference type="ChEBI" id="CHEBI:29105"/>
        <label>2</label>
        <note>catalytic</note>
    </ligand>
</feature>
<feature type="binding site" evidence="7">
    <location>
        <position position="100"/>
    </location>
    <ligand>
        <name>Ca(2+)</name>
        <dbReference type="ChEBI" id="CHEBI:29108"/>
        <label>3</label>
    </ligand>
</feature>
<dbReference type="STRING" id="6239.Y50D7A.13a.1"/>
<dbReference type="EMBL" id="BX284603">
    <property type="protein sequence ID" value="CTQ86605.1"/>
    <property type="molecule type" value="Genomic_DNA"/>
</dbReference>
<feature type="binding site" evidence="7">
    <location>
        <position position="99"/>
    </location>
    <ligand>
        <name>Ca(2+)</name>
        <dbReference type="ChEBI" id="CHEBI:29108"/>
        <label>3</label>
    </ligand>
</feature>
<evidence type="ECO:0000256" key="3">
    <source>
        <dbReference type="ARBA" id="ARBA00022723"/>
    </source>
</evidence>
<feature type="binding site" evidence="7">
    <location>
        <position position="157"/>
    </location>
    <ligand>
        <name>Zn(2+)</name>
        <dbReference type="ChEBI" id="CHEBI:29105"/>
        <label>2</label>
        <note>catalytic</note>
    </ligand>
</feature>
<evidence type="ECO:0000256" key="5">
    <source>
        <dbReference type="ARBA" id="ARBA00022833"/>
    </source>
</evidence>
<dbReference type="Pfam" id="PF00413">
    <property type="entry name" value="Peptidase_M10"/>
    <property type="match status" value="1"/>
</dbReference>
<accession>A0A0K3ARD1</accession>
<dbReference type="FunFam" id="3.40.390.10:FF:000127">
    <property type="entry name" value="Predicted protein"/>
    <property type="match status" value="1"/>
</dbReference>
<dbReference type="Bgee" id="WBGene00194737">
    <property type="expression patterns" value="Expressed in pharyngeal muscle cell (C elegans) and 2 other cell types or tissues"/>
</dbReference>
<proteinExistence type="inferred from homology"/>
<keyword evidence="7" id="KW-0106">Calcium</keyword>
<evidence type="ECO:0000256" key="4">
    <source>
        <dbReference type="ARBA" id="ARBA00022801"/>
    </source>
</evidence>
<protein>
    <submittedName>
        <fullName evidence="10">Peptidase metallopeptidase domain-containing protein</fullName>
    </submittedName>
</protein>
<feature type="chain" id="PRO_5005493796" evidence="8">
    <location>
        <begin position="22"/>
        <end position="194"/>
    </location>
</feature>
<dbReference type="ExpressionAtlas" id="A0A0K3ARD1">
    <property type="expression patterns" value="baseline"/>
</dbReference>
<sequence length="194" mass="22637">MKLSDYLVPLILLLDLRVSECRTLRRWSHRRITWSFSDPFRLLTAHQFQGVRLTVQEAVARWAIALEGLVEFEEVPVVDAADITVLFAKKNHSCYEEFDGKGGVVAHSMYPPYGVLHLDGDEEWHTRRWEEDGEASKYIDLRLVLIHEIGHTLGLRHSRRKTSVMRKHYEKPAKIGKIQLSKYDIRAIRKLYGQ</sequence>
<comment type="cofactor">
    <cofactor evidence="7">
        <name>Zn(2+)</name>
        <dbReference type="ChEBI" id="CHEBI:29105"/>
    </cofactor>
    <text evidence="7">Binds 2 Zn(2+) ions per subunit.</text>
</comment>
<reference evidence="10 11" key="1">
    <citation type="journal article" date="1998" name="Science">
        <title>Genome sequence of the nematode C. elegans: a platform for investigating biology.</title>
        <authorList>
            <consortium name="The C. elegans sequencing consortium"/>
            <person name="Sulson J.E."/>
            <person name="Waterston R."/>
        </authorList>
    </citation>
    <scope>NUCLEOTIDE SEQUENCE [LARGE SCALE GENOMIC DNA]</scope>
    <source>
        <strain evidence="10 11">Bristol N2</strain>
    </source>
</reference>
<dbReference type="Proteomes" id="UP000001940">
    <property type="component" value="Chromosome III"/>
</dbReference>
<feature type="domain" description="Peptidase metallopeptidase" evidence="9">
    <location>
        <begin position="23"/>
        <end position="194"/>
    </location>
</feature>
<dbReference type="PANTHER" id="PTHR10201:SF295">
    <property type="entry name" value="PEPTIDASE METALLOPEPTIDASE DOMAIN-CONTAINING PROTEIN"/>
    <property type="match status" value="1"/>
</dbReference>
<dbReference type="Gene3D" id="3.40.390.10">
    <property type="entry name" value="Collagenase (Catalytic Domain)"/>
    <property type="match status" value="1"/>
</dbReference>
<dbReference type="SMR" id="A0A0K3ARD1"/>
<dbReference type="GO" id="GO:0030574">
    <property type="term" value="P:collagen catabolic process"/>
    <property type="evidence" value="ECO:0000318"/>
    <property type="project" value="GO_Central"/>
</dbReference>
<feature type="signal peptide" evidence="8">
    <location>
        <begin position="1"/>
        <end position="21"/>
    </location>
</feature>
<dbReference type="InterPro" id="IPR021190">
    <property type="entry name" value="Pept_M10A"/>
</dbReference>
<keyword evidence="5 7" id="KW-0862">Zinc</keyword>
<dbReference type="InterPro" id="IPR006026">
    <property type="entry name" value="Peptidase_Metallo"/>
</dbReference>
<feature type="binding site" evidence="7">
    <location>
        <position position="122"/>
    </location>
    <ligand>
        <name>Ca(2+)</name>
        <dbReference type="ChEBI" id="CHEBI:29108"/>
        <label>1</label>
    </ligand>
</feature>
<feature type="binding site" evidence="7">
    <location>
        <position position="165"/>
    </location>
    <ligand>
        <name>Zn(2+)</name>
        <dbReference type="ChEBI" id="CHEBI:29105"/>
        <label>2</label>
        <note>catalytic</note>
    </ligand>
</feature>
<keyword evidence="8" id="KW-0732">Signal</keyword>
<feature type="binding site" evidence="7">
    <location>
        <position position="117"/>
    </location>
    <ligand>
        <name>Zn(2+)</name>
        <dbReference type="ChEBI" id="CHEBI:29105"/>
        <label>1</label>
    </ligand>
</feature>
<dbReference type="InParanoid" id="A0A0K3ARD1"/>
<organism evidence="10 11">
    <name type="scientific">Caenorhabditis elegans</name>
    <dbReference type="NCBI Taxonomy" id="6239"/>
    <lineage>
        <taxon>Eukaryota</taxon>
        <taxon>Metazoa</taxon>
        <taxon>Ecdysozoa</taxon>
        <taxon>Nematoda</taxon>
        <taxon>Chromadorea</taxon>
        <taxon>Rhabditida</taxon>
        <taxon>Rhabditina</taxon>
        <taxon>Rhabditomorpha</taxon>
        <taxon>Rhabditoidea</taxon>
        <taxon>Rhabditidae</taxon>
        <taxon>Peloderinae</taxon>
        <taxon>Caenorhabditis</taxon>
    </lineage>
</organism>
<gene>
    <name evidence="10" type="ORF">CELE_Y50D7A.13</name>
    <name evidence="10 12" type="ORF">Y50D7A.13</name>
</gene>
<dbReference type="PaxDb" id="6239-Y50D7A.13"/>
<dbReference type="AlphaFoldDB" id="A0A0K3ARD1"/>
<evidence type="ECO:0000256" key="8">
    <source>
        <dbReference type="SAM" id="SignalP"/>
    </source>
</evidence>
<evidence type="ECO:0000313" key="10">
    <source>
        <dbReference type="EMBL" id="CTQ86605.1"/>
    </source>
</evidence>
<evidence type="ECO:0000256" key="1">
    <source>
        <dbReference type="ARBA" id="ARBA00010370"/>
    </source>
</evidence>
<dbReference type="CDD" id="cd04278">
    <property type="entry name" value="ZnMc_MMP"/>
    <property type="match status" value="1"/>
</dbReference>
<dbReference type="AGR" id="WB:WBGene00194737"/>
<dbReference type="PRINTS" id="PR00138">
    <property type="entry name" value="MATRIXIN"/>
</dbReference>
<keyword evidence="2" id="KW-0645">Protease</keyword>
<dbReference type="OMA" id="RRIWHQK"/>
<evidence type="ECO:0000256" key="2">
    <source>
        <dbReference type="ARBA" id="ARBA00022670"/>
    </source>
</evidence>
<dbReference type="RefSeq" id="NP_001299905.1">
    <property type="nucleotide sequence ID" value="NM_001312976.1"/>
</dbReference>
<evidence type="ECO:0000259" key="9">
    <source>
        <dbReference type="SMART" id="SM00235"/>
    </source>
</evidence>
<feature type="binding site" evidence="7">
    <location>
        <position position="151"/>
    </location>
    <ligand>
        <name>Zn(2+)</name>
        <dbReference type="ChEBI" id="CHEBI:29105"/>
        <label>2</label>
        <note>catalytic</note>
    </ligand>
</feature>
<evidence type="ECO:0000313" key="12">
    <source>
        <dbReference type="WormBase" id="Y50D7A.13a"/>
    </source>
</evidence>